<proteinExistence type="inferred from homology"/>
<sequence length="533" mass="58741">MRSRILYSVIVLIFSTDADAQPTVRSKLGNVYGAVDISTGVPVETFLGIPFAKPPIGERRFARPHPFGAFGELDATKHSPVCVQSIHALGANSSEDCLYLNVFRKEGPLYQTAELPVIIVIHGGAFASGGASTFSFSGVPLAAHTGAVVVTIQYRLGIIGFAQSDTIPANLGLQDQRLAIQWVHDNIASYGGSPERVTLMGPSAGSMSISSHIMSPELRDRNLFQSVIMDGGVLGGIVVPKSETVRRLVRINAKLGCPLSGQPALRCIRDVKVQDLIEYSIESPKAATTFIPTDDESDYRPKNKGPGQFAPVRMLIGTAENEGEIFVKTRIDEKAEMRNFEDFLVLCRELRDLFDVKVDIDNPDTRELLRKSYYEKHENFRIAAAEFVGDSVFVCPVNEFVERFSKFNGEVYVYRFDRQLAQTYKKLHLDPQGGAKHWHPYVHFSGSLLTLGPFAHSADVKFSLDSLKMISDFVAGKSPSFRGLPWPAFPETGEILVFDETPSRIYGLPKFENCPKLLSAVPPKKIGGVKEEL</sequence>
<evidence type="ECO:0000313" key="7">
    <source>
        <dbReference type="Proteomes" id="UP000694867"/>
    </source>
</evidence>
<dbReference type="PANTHER" id="PTHR43918">
    <property type="entry name" value="ACETYLCHOLINESTERASE"/>
    <property type="match status" value="1"/>
</dbReference>
<feature type="domain" description="Carboxylesterase type B" evidence="6">
    <location>
        <begin position="21"/>
        <end position="503"/>
    </location>
</feature>
<keyword evidence="7" id="KW-1185">Reference proteome</keyword>
<dbReference type="KEGG" id="goe:100900996"/>
<protein>
    <submittedName>
        <fullName evidence="8">Acetylcholinesterase</fullName>
    </submittedName>
</protein>
<dbReference type="Proteomes" id="UP000694867">
    <property type="component" value="Unplaced"/>
</dbReference>
<dbReference type="InterPro" id="IPR029058">
    <property type="entry name" value="AB_hydrolase_fold"/>
</dbReference>
<organism evidence="7 8">
    <name type="scientific">Galendromus occidentalis</name>
    <name type="common">western predatory mite</name>
    <dbReference type="NCBI Taxonomy" id="34638"/>
    <lineage>
        <taxon>Eukaryota</taxon>
        <taxon>Metazoa</taxon>
        <taxon>Ecdysozoa</taxon>
        <taxon>Arthropoda</taxon>
        <taxon>Chelicerata</taxon>
        <taxon>Arachnida</taxon>
        <taxon>Acari</taxon>
        <taxon>Parasitiformes</taxon>
        <taxon>Mesostigmata</taxon>
        <taxon>Gamasina</taxon>
        <taxon>Phytoseioidea</taxon>
        <taxon>Phytoseiidae</taxon>
        <taxon>Typhlodrominae</taxon>
        <taxon>Galendromus</taxon>
    </lineage>
</organism>
<keyword evidence="3" id="KW-0378">Hydrolase</keyword>
<comment type="similarity">
    <text evidence="1">Belongs to the type-B carboxylesterase/lipase family.</text>
</comment>
<name>A0AAJ6VZF5_9ACAR</name>
<evidence type="ECO:0000259" key="6">
    <source>
        <dbReference type="Pfam" id="PF00135"/>
    </source>
</evidence>
<dbReference type="PANTHER" id="PTHR43918:SF4">
    <property type="entry name" value="CARBOXYLIC ESTER HYDROLASE"/>
    <property type="match status" value="1"/>
</dbReference>
<keyword evidence="2" id="KW-0719">Serine esterase</keyword>
<evidence type="ECO:0000256" key="3">
    <source>
        <dbReference type="ARBA" id="ARBA00022801"/>
    </source>
</evidence>
<dbReference type="RefSeq" id="XP_003747077.1">
    <property type="nucleotide sequence ID" value="XM_003747029.1"/>
</dbReference>
<dbReference type="GO" id="GO:0006581">
    <property type="term" value="P:acetylcholine catabolic process"/>
    <property type="evidence" value="ECO:0007669"/>
    <property type="project" value="TreeGrafter"/>
</dbReference>
<dbReference type="InterPro" id="IPR002018">
    <property type="entry name" value="CarbesteraseB"/>
</dbReference>
<reference evidence="8" key="1">
    <citation type="submission" date="2025-08" db="UniProtKB">
        <authorList>
            <consortium name="RefSeq"/>
        </authorList>
    </citation>
    <scope>IDENTIFICATION</scope>
</reference>
<dbReference type="GeneID" id="100900996"/>
<feature type="signal peptide" evidence="5">
    <location>
        <begin position="1"/>
        <end position="20"/>
    </location>
</feature>
<evidence type="ECO:0000256" key="2">
    <source>
        <dbReference type="ARBA" id="ARBA00022487"/>
    </source>
</evidence>
<keyword evidence="5" id="KW-0732">Signal</keyword>
<keyword evidence="4" id="KW-0325">Glycoprotein</keyword>
<dbReference type="InterPro" id="IPR050654">
    <property type="entry name" value="AChE-related_enzymes"/>
</dbReference>
<dbReference type="GO" id="GO:0003990">
    <property type="term" value="F:acetylcholinesterase activity"/>
    <property type="evidence" value="ECO:0007669"/>
    <property type="project" value="TreeGrafter"/>
</dbReference>
<feature type="chain" id="PRO_5042568423" evidence="5">
    <location>
        <begin position="21"/>
        <end position="533"/>
    </location>
</feature>
<accession>A0AAJ6VZF5</accession>
<evidence type="ECO:0000256" key="5">
    <source>
        <dbReference type="SAM" id="SignalP"/>
    </source>
</evidence>
<dbReference type="GO" id="GO:0019695">
    <property type="term" value="P:choline metabolic process"/>
    <property type="evidence" value="ECO:0007669"/>
    <property type="project" value="TreeGrafter"/>
</dbReference>
<dbReference type="SUPFAM" id="SSF53474">
    <property type="entry name" value="alpha/beta-Hydrolases"/>
    <property type="match status" value="1"/>
</dbReference>
<evidence type="ECO:0000256" key="4">
    <source>
        <dbReference type="ARBA" id="ARBA00023180"/>
    </source>
</evidence>
<dbReference type="Gene3D" id="3.40.50.1820">
    <property type="entry name" value="alpha/beta hydrolase"/>
    <property type="match status" value="1"/>
</dbReference>
<evidence type="ECO:0000313" key="8">
    <source>
        <dbReference type="RefSeq" id="XP_003747077.1"/>
    </source>
</evidence>
<evidence type="ECO:0000256" key="1">
    <source>
        <dbReference type="ARBA" id="ARBA00005964"/>
    </source>
</evidence>
<dbReference type="GO" id="GO:0005615">
    <property type="term" value="C:extracellular space"/>
    <property type="evidence" value="ECO:0007669"/>
    <property type="project" value="TreeGrafter"/>
</dbReference>
<dbReference type="GO" id="GO:0005886">
    <property type="term" value="C:plasma membrane"/>
    <property type="evidence" value="ECO:0007669"/>
    <property type="project" value="TreeGrafter"/>
</dbReference>
<dbReference type="Pfam" id="PF00135">
    <property type="entry name" value="COesterase"/>
    <property type="match status" value="1"/>
</dbReference>
<gene>
    <name evidence="8" type="primary">LOC100900996</name>
</gene>
<dbReference type="AlphaFoldDB" id="A0AAJ6VZF5"/>